<dbReference type="Gene3D" id="3.30.40.10">
    <property type="entry name" value="Zinc/RING finger domain, C3HC4 (zinc finger)"/>
    <property type="match status" value="1"/>
</dbReference>
<dbReference type="Proteomes" id="UP000663888">
    <property type="component" value="Unassembled WGS sequence"/>
</dbReference>
<dbReference type="Pfam" id="PF10342">
    <property type="entry name" value="Kre9_KNH"/>
    <property type="match status" value="1"/>
</dbReference>
<comment type="similarity">
    <text evidence="1">Belongs to the TFIIE alpha subunit family.</text>
</comment>
<feature type="signal peptide" evidence="6">
    <location>
        <begin position="1"/>
        <end position="17"/>
    </location>
</feature>
<feature type="compositionally biased region" description="Basic and acidic residues" evidence="5">
    <location>
        <begin position="449"/>
        <end position="464"/>
    </location>
</feature>
<dbReference type="PROSITE" id="PS51344">
    <property type="entry name" value="HTH_TFE_IIE"/>
    <property type="match status" value="1"/>
</dbReference>
<dbReference type="InterPro" id="IPR017919">
    <property type="entry name" value="TFIIE/TFIIEa_HTH"/>
</dbReference>
<evidence type="ECO:0000256" key="3">
    <source>
        <dbReference type="ARBA" id="ARBA00023015"/>
    </source>
</evidence>
<reference evidence="8" key="1">
    <citation type="submission" date="2021-01" db="EMBL/GenBank/DDBJ databases">
        <authorList>
            <person name="Kaushik A."/>
        </authorList>
    </citation>
    <scope>NUCLEOTIDE SEQUENCE</scope>
    <source>
        <strain evidence="8">AG4-R118</strain>
    </source>
</reference>
<feature type="region of interest" description="Disordered" evidence="5">
    <location>
        <begin position="447"/>
        <end position="470"/>
    </location>
</feature>
<dbReference type="AlphaFoldDB" id="A0A8H3H4B9"/>
<dbReference type="InterPro" id="IPR039997">
    <property type="entry name" value="TFE"/>
</dbReference>
<dbReference type="PANTHER" id="PTHR13097:SF7">
    <property type="entry name" value="GENERAL TRANSCRIPTION FACTOR IIE SUBUNIT 1"/>
    <property type="match status" value="1"/>
</dbReference>
<keyword evidence="2 6" id="KW-0732">Signal</keyword>
<dbReference type="GO" id="GO:0006367">
    <property type="term" value="P:transcription initiation at RNA polymerase II promoter"/>
    <property type="evidence" value="ECO:0007669"/>
    <property type="project" value="InterPro"/>
</dbReference>
<gene>
    <name evidence="8" type="ORF">RDB_LOCUS144298</name>
</gene>
<dbReference type="InterPro" id="IPR013083">
    <property type="entry name" value="Znf_RING/FYVE/PHD"/>
</dbReference>
<dbReference type="InterPro" id="IPR018466">
    <property type="entry name" value="Kre9/Knh1-like_N"/>
</dbReference>
<accession>A0A8H3H4B9</accession>
<name>A0A8H3H4B9_9AGAM</name>
<dbReference type="InterPro" id="IPR024550">
    <property type="entry name" value="TFIIEa/SarR/Rpc3_HTH_dom"/>
</dbReference>
<evidence type="ECO:0000256" key="5">
    <source>
        <dbReference type="SAM" id="MobiDB-lite"/>
    </source>
</evidence>
<organism evidence="8 9">
    <name type="scientific">Rhizoctonia solani</name>
    <dbReference type="NCBI Taxonomy" id="456999"/>
    <lineage>
        <taxon>Eukaryota</taxon>
        <taxon>Fungi</taxon>
        <taxon>Dikarya</taxon>
        <taxon>Basidiomycota</taxon>
        <taxon>Agaricomycotina</taxon>
        <taxon>Agaricomycetes</taxon>
        <taxon>Cantharellales</taxon>
        <taxon>Ceratobasidiaceae</taxon>
        <taxon>Rhizoctonia</taxon>
    </lineage>
</organism>
<evidence type="ECO:0000256" key="2">
    <source>
        <dbReference type="ARBA" id="ARBA00022729"/>
    </source>
</evidence>
<evidence type="ECO:0000313" key="8">
    <source>
        <dbReference type="EMBL" id="CAE6493990.1"/>
    </source>
</evidence>
<evidence type="ECO:0000256" key="6">
    <source>
        <dbReference type="SAM" id="SignalP"/>
    </source>
</evidence>
<protein>
    <recommendedName>
        <fullName evidence="7">HTH TFE/IIEalpha-type domain-containing protein</fullName>
    </recommendedName>
</protein>
<keyword evidence="4" id="KW-0804">Transcription</keyword>
<evidence type="ECO:0000256" key="1">
    <source>
        <dbReference type="ARBA" id="ARBA00008947"/>
    </source>
</evidence>
<comment type="caution">
    <text evidence="8">The sequence shown here is derived from an EMBL/GenBank/DDBJ whole genome shotgun (WGS) entry which is preliminary data.</text>
</comment>
<dbReference type="Pfam" id="PF02002">
    <property type="entry name" value="TFIIE_alpha"/>
    <property type="match status" value="1"/>
</dbReference>
<evidence type="ECO:0000256" key="4">
    <source>
        <dbReference type="ARBA" id="ARBA00023163"/>
    </source>
</evidence>
<dbReference type="EMBL" id="CAJMWX010001525">
    <property type="protein sequence ID" value="CAE6493990.1"/>
    <property type="molecule type" value="Genomic_DNA"/>
</dbReference>
<feature type="compositionally biased region" description="Polar residues" evidence="5">
    <location>
        <begin position="537"/>
        <end position="549"/>
    </location>
</feature>
<feature type="region of interest" description="Disordered" evidence="5">
    <location>
        <begin position="149"/>
        <end position="168"/>
    </location>
</feature>
<evidence type="ECO:0000259" key="7">
    <source>
        <dbReference type="PROSITE" id="PS51344"/>
    </source>
</evidence>
<feature type="chain" id="PRO_5034704441" description="HTH TFE/IIEalpha-type domain-containing protein" evidence="6">
    <location>
        <begin position="18"/>
        <end position="618"/>
    </location>
</feature>
<keyword evidence="3" id="KW-0805">Transcription regulation</keyword>
<feature type="domain" description="HTH TFE/IIEalpha-type" evidence="7">
    <location>
        <begin position="209"/>
        <end position="301"/>
    </location>
</feature>
<proteinExistence type="inferred from homology"/>
<evidence type="ECO:0000313" key="9">
    <source>
        <dbReference type="Proteomes" id="UP000663888"/>
    </source>
</evidence>
<dbReference type="InterPro" id="IPR002853">
    <property type="entry name" value="TFIIE_asu"/>
</dbReference>
<dbReference type="PANTHER" id="PTHR13097">
    <property type="entry name" value="TRANSCRIPTION INITIATION FACTOR IIE, ALPHA SUBUNIT"/>
    <property type="match status" value="1"/>
</dbReference>
<dbReference type="GO" id="GO:0005673">
    <property type="term" value="C:transcription factor TFIIE complex"/>
    <property type="evidence" value="ECO:0007669"/>
    <property type="project" value="TreeGrafter"/>
</dbReference>
<dbReference type="SMART" id="SM00531">
    <property type="entry name" value="TFIIE"/>
    <property type="match status" value="1"/>
</dbReference>
<sequence>MRSSFVALLSLIASAAAYQVTYPGGGDKWYAGTVTNTFKWERVSTDAESFTLVLTNEDRSLLPVNNQQLIATVPGSTGTIEVPAPSGGFPVGKGFRVNMVQSPTNVTTILAQSPEFEIVSGTGTSSGTLSATSSGSRSTVVIAPTAAGTSSTTSAGALNPTGTPSSSNSAMSVIARASPVVIAGALAAAFMAAGDRTMPVQSTETTRSLQALVQIVSRAFYESRFVVVMDQLSRLPVIKEEELAGRVGVTLKELNKVTAVLSNDRLIKVYRQNELKSERAQRAVPRSYYWIDYENFCNVVKWRISAMRHAIEQQLRNELNNKGYICTQCQKTFTPLDVDRLFDFSRNAFLCDICQGELTDNENAENVRGGKDRMQRFNTQTSHIVDALRKVESAVLTPLDVAEWVRKNAQAAAPDGTPVDDGLQIAGANGTGKAQATRVSVIMEDDKTDEALRREREKKADAKRQQNALPEWHLQSTVSGHLTTLGLKNEAQNAQYALAHADPGQVDQKPFAQGEVDLEAYYASLHKDETPEAETPPLSNGATTSQSSLGKRERDSEEDVFPSFKIQKTEDSGGDDSSNPVVYVAGEAKRFRDITETEQELMTPEEYEAYAELMVALT</sequence>
<feature type="region of interest" description="Disordered" evidence="5">
    <location>
        <begin position="529"/>
        <end position="581"/>
    </location>
</feature>
<dbReference type="SUPFAM" id="SSF57783">
    <property type="entry name" value="Zinc beta-ribbon"/>
    <property type="match status" value="1"/>
</dbReference>